<dbReference type="AlphaFoldDB" id="A0A7X1E4H8"/>
<protein>
    <submittedName>
        <fullName evidence="2">Right-handed parallel beta-helix repeat-containing protein</fullName>
    </submittedName>
</protein>
<sequence length="560" mass="62597">MEPTPSSLLNPTSPREERPTVFIRDFTHPGDSDSAAGIRKAIQEAIRIGARRIQFEKGHYRLISHVEHETEGIVHDAGSRGTPPRKECHLLLQRIPNLTLSGIADAQGTPLTTLVGWNEEKNHPLLPAILWSEHCTNLRIENLAFTRAPTFTSAGEVIEGDDTGVTVRPFTGCPIWDGMGAYCANQFSPDGETLLGESISYGNGAQSTWKKIGAHEYRLVDPRAAKMTQRGNLLSWHQGARTDFQVYFGHCDNLSFENLRTANSNGFCFLTESCRGIVARNVSFRPDGDRLFTGPRDAWKIFKCGGHIAIDGLSVRGVRMDGQNMHSNWATLRKLEGEREALFFCRYTYAPITIGSVVDFHRGPRTESRVVESARLEDQAKDEHLGYLYRVRFTEGFPDFAGTGTLCAFNCWEAESYQCRNSRFSNIAGAGHLVRYDHLTLHNNRYENIMNPGILLGAEMPTHAEGGHATDVLIRQCEFDNCGFYPRYDTVGCVGIHSAGFDLPLNRDILITENTFRNSEVGIHLMTARNVEISRNRYDGIREPVRVDASSTTSINLRDS</sequence>
<dbReference type="Proteomes" id="UP000525652">
    <property type="component" value="Unassembled WGS sequence"/>
</dbReference>
<proteinExistence type="predicted"/>
<dbReference type="InterPro" id="IPR006626">
    <property type="entry name" value="PbH1"/>
</dbReference>
<reference evidence="2 3" key="1">
    <citation type="submission" date="2020-07" db="EMBL/GenBank/DDBJ databases">
        <authorList>
            <person name="Feng X."/>
        </authorList>
    </citation>
    <scope>NUCLEOTIDE SEQUENCE [LARGE SCALE GENOMIC DNA]</scope>
    <source>
        <strain evidence="2 3">JCM14086</strain>
    </source>
</reference>
<dbReference type="Pfam" id="PF13229">
    <property type="entry name" value="Beta_helix"/>
    <property type="match status" value="1"/>
</dbReference>
<keyword evidence="3" id="KW-1185">Reference proteome</keyword>
<dbReference type="RefSeq" id="WP_185692864.1">
    <property type="nucleotide sequence ID" value="NZ_JACHVA010000082.1"/>
</dbReference>
<evidence type="ECO:0000259" key="1">
    <source>
        <dbReference type="Pfam" id="PF13229"/>
    </source>
</evidence>
<evidence type="ECO:0000313" key="2">
    <source>
        <dbReference type="EMBL" id="MBC2602166.1"/>
    </source>
</evidence>
<name>A0A7X1E4H8_9BACT</name>
<organism evidence="2 3">
    <name type="scientific">Puniceicoccus vermicola</name>
    <dbReference type="NCBI Taxonomy" id="388746"/>
    <lineage>
        <taxon>Bacteria</taxon>
        <taxon>Pseudomonadati</taxon>
        <taxon>Verrucomicrobiota</taxon>
        <taxon>Opitutia</taxon>
        <taxon>Puniceicoccales</taxon>
        <taxon>Puniceicoccaceae</taxon>
        <taxon>Puniceicoccus</taxon>
    </lineage>
</organism>
<accession>A0A7X1E4H8</accession>
<dbReference type="InterPro" id="IPR011050">
    <property type="entry name" value="Pectin_lyase_fold/virulence"/>
</dbReference>
<feature type="domain" description="Right handed beta helix" evidence="1">
    <location>
        <begin position="418"/>
        <end position="536"/>
    </location>
</feature>
<gene>
    <name evidence="2" type="ORF">H5P30_10290</name>
</gene>
<dbReference type="SMART" id="SM00710">
    <property type="entry name" value="PbH1"/>
    <property type="match status" value="4"/>
</dbReference>
<dbReference type="Gene3D" id="2.160.20.10">
    <property type="entry name" value="Single-stranded right-handed beta-helix, Pectin lyase-like"/>
    <property type="match status" value="2"/>
</dbReference>
<evidence type="ECO:0000313" key="3">
    <source>
        <dbReference type="Proteomes" id="UP000525652"/>
    </source>
</evidence>
<dbReference type="InterPro" id="IPR012334">
    <property type="entry name" value="Pectin_lyas_fold"/>
</dbReference>
<comment type="caution">
    <text evidence="2">The sequence shown here is derived from an EMBL/GenBank/DDBJ whole genome shotgun (WGS) entry which is preliminary data.</text>
</comment>
<dbReference type="SUPFAM" id="SSF51126">
    <property type="entry name" value="Pectin lyase-like"/>
    <property type="match status" value="1"/>
</dbReference>
<dbReference type="EMBL" id="JACHVA010000082">
    <property type="protein sequence ID" value="MBC2602166.1"/>
    <property type="molecule type" value="Genomic_DNA"/>
</dbReference>
<dbReference type="InterPro" id="IPR039448">
    <property type="entry name" value="Beta_helix"/>
</dbReference>